<sequence length="119" mass="14007">MAEYEACILEIRMVVDMNIRKYLVIGEYDLLIHQVHGEWTTKNVKILAYLHCVKELCKNFTKIEFRNIPRIQNVFADTLATLSSMIKHPNKNYFDLIEIEIGYQHAYFSHVDEEPDGKS</sequence>
<dbReference type="RefSeq" id="XP_075083436.1">
    <property type="nucleotide sequence ID" value="XM_075227335.1"/>
</dbReference>
<dbReference type="Proteomes" id="UP000790787">
    <property type="component" value="Chromosome 12"/>
</dbReference>
<name>A0AC58SEN1_TOBAC</name>
<gene>
    <name evidence="2" type="primary">LOC142167175</name>
</gene>
<proteinExistence type="predicted"/>
<accession>A0AC58SEN1</accession>
<keyword evidence="1" id="KW-1185">Reference proteome</keyword>
<reference evidence="1" key="1">
    <citation type="journal article" date="2014" name="Nat. Commun.">
        <title>The tobacco genome sequence and its comparison with those of tomato and potato.</title>
        <authorList>
            <person name="Sierro N."/>
            <person name="Battey J.N."/>
            <person name="Ouadi S."/>
            <person name="Bakaher N."/>
            <person name="Bovet L."/>
            <person name="Willig A."/>
            <person name="Goepfert S."/>
            <person name="Peitsch M.C."/>
            <person name="Ivanov N.V."/>
        </authorList>
    </citation>
    <scope>NUCLEOTIDE SEQUENCE [LARGE SCALE GENOMIC DNA]</scope>
</reference>
<evidence type="ECO:0000313" key="2">
    <source>
        <dbReference type="RefSeq" id="XP_075083436.1"/>
    </source>
</evidence>
<organism evidence="1 2">
    <name type="scientific">Nicotiana tabacum</name>
    <name type="common">Common tobacco</name>
    <dbReference type="NCBI Taxonomy" id="4097"/>
    <lineage>
        <taxon>Eukaryota</taxon>
        <taxon>Viridiplantae</taxon>
        <taxon>Streptophyta</taxon>
        <taxon>Embryophyta</taxon>
        <taxon>Tracheophyta</taxon>
        <taxon>Spermatophyta</taxon>
        <taxon>Magnoliopsida</taxon>
        <taxon>eudicotyledons</taxon>
        <taxon>Gunneridae</taxon>
        <taxon>Pentapetalae</taxon>
        <taxon>asterids</taxon>
        <taxon>lamiids</taxon>
        <taxon>Solanales</taxon>
        <taxon>Solanaceae</taxon>
        <taxon>Nicotianoideae</taxon>
        <taxon>Nicotianeae</taxon>
        <taxon>Nicotiana</taxon>
    </lineage>
</organism>
<protein>
    <submittedName>
        <fullName evidence="2">Uncharacterized protein LOC142167175</fullName>
    </submittedName>
</protein>
<reference evidence="2" key="2">
    <citation type="submission" date="2025-08" db="UniProtKB">
        <authorList>
            <consortium name="RefSeq"/>
        </authorList>
    </citation>
    <scope>IDENTIFICATION</scope>
    <source>
        <tissue evidence="2">Leaf</tissue>
    </source>
</reference>
<evidence type="ECO:0000313" key="1">
    <source>
        <dbReference type="Proteomes" id="UP000790787"/>
    </source>
</evidence>